<evidence type="ECO:0000313" key="1">
    <source>
        <dbReference type="EMBL" id="TPE46597.1"/>
    </source>
</evidence>
<proteinExistence type="predicted"/>
<dbReference type="RefSeq" id="WP_140591393.1">
    <property type="nucleotide sequence ID" value="NZ_VFRR01000056.1"/>
</dbReference>
<gene>
    <name evidence="1" type="ORF">FJM67_15875</name>
</gene>
<evidence type="ECO:0000313" key="2">
    <source>
        <dbReference type="Proteomes" id="UP000315901"/>
    </source>
</evidence>
<name>A0A501WHN2_9GAMM</name>
<accession>A0A501WHN2</accession>
<sequence>MPNFEARSAQQPDLDDVSNLVRFKGCYYLKAVHEETNANGWPIRIAIIGDVENTGELELRLLGDNFRELAKWSGDYVNLEAAVKRYNGGYFFYLAWAEVVTDLTSNVTTNFFDQAKENEHQELEFGLRMRCETIVDQSVRQLCHDILTLFGPDFNSDTLRRLLKVATTRHADELCVEMALAVSEIEKIDDLGFVGSILSNLRNQHPFEIWSSRLLGD</sequence>
<dbReference type="EMBL" id="VFRR01000056">
    <property type="protein sequence ID" value="TPE46597.1"/>
    <property type="molecule type" value="Genomic_DNA"/>
</dbReference>
<dbReference type="AlphaFoldDB" id="A0A501WHN2"/>
<dbReference type="Proteomes" id="UP000315901">
    <property type="component" value="Unassembled WGS sequence"/>
</dbReference>
<protein>
    <submittedName>
        <fullName evidence="1">Uncharacterized protein</fullName>
    </submittedName>
</protein>
<organism evidence="1 2">
    <name type="scientific">Maribrevibacterium harenarium</name>
    <dbReference type="NCBI Taxonomy" id="2589817"/>
    <lineage>
        <taxon>Bacteria</taxon>
        <taxon>Pseudomonadati</taxon>
        <taxon>Pseudomonadota</taxon>
        <taxon>Gammaproteobacteria</taxon>
        <taxon>Oceanospirillales</taxon>
        <taxon>Oceanospirillaceae</taxon>
        <taxon>Maribrevibacterium</taxon>
    </lineage>
</organism>
<keyword evidence="2" id="KW-1185">Reference proteome</keyword>
<reference evidence="1 2" key="1">
    <citation type="submission" date="2019-06" db="EMBL/GenBank/DDBJ databases">
        <title>A novel bacterium of genus Marinomonas, isolated from coastal sand.</title>
        <authorList>
            <person name="Huang H."/>
            <person name="Mo K."/>
            <person name="Hu Y."/>
        </authorList>
    </citation>
    <scope>NUCLEOTIDE SEQUENCE [LARGE SCALE GENOMIC DNA]</scope>
    <source>
        <strain evidence="1 2">HB171799</strain>
    </source>
</reference>
<dbReference type="OrthoDB" id="6104649at2"/>
<comment type="caution">
    <text evidence="1">The sequence shown here is derived from an EMBL/GenBank/DDBJ whole genome shotgun (WGS) entry which is preliminary data.</text>
</comment>